<dbReference type="InterPro" id="IPR025454">
    <property type="entry name" value="DUF4275"/>
</dbReference>
<name>A0A510KEY1_9FUSO</name>
<gene>
    <name evidence="1" type="ORF">JMUB3933_2201</name>
</gene>
<reference evidence="1 2" key="1">
    <citation type="submission" date="2019-07" db="EMBL/GenBank/DDBJ databases">
        <title>Complete Genome Sequence of Leptotrichia wadei Strain JMUB3933.</title>
        <authorList>
            <person name="Watanabe S."/>
            <person name="Cui L."/>
        </authorList>
    </citation>
    <scope>NUCLEOTIDE SEQUENCE [LARGE SCALE GENOMIC DNA]</scope>
    <source>
        <strain evidence="1 2">JMUB3933</strain>
    </source>
</reference>
<evidence type="ECO:0000313" key="2">
    <source>
        <dbReference type="Proteomes" id="UP000321397"/>
    </source>
</evidence>
<sequence>MDKYYTGDKARKIFDELDKSGATYFYLWEINPSLKLLEKEMDSKYIDKFDEIYVVASDWSWTYMKTHEENCRPYFTDRNVYKFQLIFLILFNDNSYLSLKSLRIYFHIQIRLPDILSIRSFHVEVVGLLQKIK</sequence>
<dbReference type="Pfam" id="PF14101">
    <property type="entry name" value="DUF4275"/>
    <property type="match status" value="1"/>
</dbReference>
<dbReference type="AlphaFoldDB" id="A0A510KEY1"/>
<accession>A0A510KEY1</accession>
<evidence type="ECO:0000313" key="1">
    <source>
        <dbReference type="EMBL" id="BBM48675.1"/>
    </source>
</evidence>
<protein>
    <submittedName>
        <fullName evidence="1">Uncharacterized protein</fullName>
    </submittedName>
</protein>
<organism evidence="1 2">
    <name type="scientific">Leptotrichia wadei</name>
    <dbReference type="NCBI Taxonomy" id="157687"/>
    <lineage>
        <taxon>Bacteria</taxon>
        <taxon>Fusobacteriati</taxon>
        <taxon>Fusobacteriota</taxon>
        <taxon>Fusobacteriia</taxon>
        <taxon>Fusobacteriales</taxon>
        <taxon>Leptotrichiaceae</taxon>
        <taxon>Leptotrichia</taxon>
    </lineage>
</organism>
<proteinExistence type="predicted"/>
<dbReference type="EMBL" id="AP019834">
    <property type="protein sequence ID" value="BBM48675.1"/>
    <property type="molecule type" value="Genomic_DNA"/>
</dbReference>
<dbReference type="Proteomes" id="UP000321397">
    <property type="component" value="Chromosome"/>
</dbReference>